<dbReference type="SUPFAM" id="SSF52833">
    <property type="entry name" value="Thioredoxin-like"/>
    <property type="match status" value="1"/>
</dbReference>
<dbReference type="PRINTS" id="PR00421">
    <property type="entry name" value="THIOREDOXIN"/>
</dbReference>
<dbReference type="PROSITE" id="PS00194">
    <property type="entry name" value="THIOREDOXIN_1"/>
    <property type="match status" value="1"/>
</dbReference>
<feature type="region of interest" description="Disordered" evidence="1">
    <location>
        <begin position="264"/>
        <end position="305"/>
    </location>
</feature>
<dbReference type="Gene3D" id="3.40.30.10">
    <property type="entry name" value="Glutaredoxin"/>
    <property type="match status" value="1"/>
</dbReference>
<evidence type="ECO:0000259" key="3">
    <source>
        <dbReference type="PROSITE" id="PS51352"/>
    </source>
</evidence>
<dbReference type="InterPro" id="IPR036249">
    <property type="entry name" value="Thioredoxin-like_sf"/>
</dbReference>
<reference evidence="4 5" key="1">
    <citation type="journal article" date="2009" name="Science">
        <title>Green evolution and dynamic adaptations revealed by genomes of the marine picoeukaryotes Micromonas.</title>
        <authorList>
            <person name="Worden A.Z."/>
            <person name="Lee J.H."/>
            <person name="Mock T."/>
            <person name="Rouze P."/>
            <person name="Simmons M.P."/>
            <person name="Aerts A.L."/>
            <person name="Allen A.E."/>
            <person name="Cuvelier M.L."/>
            <person name="Derelle E."/>
            <person name="Everett M.V."/>
            <person name="Foulon E."/>
            <person name="Grimwood J."/>
            <person name="Gundlach H."/>
            <person name="Henrissat B."/>
            <person name="Napoli C."/>
            <person name="McDonald S.M."/>
            <person name="Parker M.S."/>
            <person name="Rombauts S."/>
            <person name="Salamov A."/>
            <person name="Von Dassow P."/>
            <person name="Badger J.H."/>
            <person name="Coutinho P.M."/>
            <person name="Demir E."/>
            <person name="Dubchak I."/>
            <person name="Gentemann C."/>
            <person name="Eikrem W."/>
            <person name="Gready J.E."/>
            <person name="John U."/>
            <person name="Lanier W."/>
            <person name="Lindquist E.A."/>
            <person name="Lucas S."/>
            <person name="Mayer K.F."/>
            <person name="Moreau H."/>
            <person name="Not F."/>
            <person name="Otillar R."/>
            <person name="Panaud O."/>
            <person name="Pangilinan J."/>
            <person name="Paulsen I."/>
            <person name="Piegu B."/>
            <person name="Poliakov A."/>
            <person name="Robbens S."/>
            <person name="Schmutz J."/>
            <person name="Toulza E."/>
            <person name="Wyss T."/>
            <person name="Zelensky A."/>
            <person name="Zhou K."/>
            <person name="Armbrust E.V."/>
            <person name="Bhattacharya D."/>
            <person name="Goodenough U.W."/>
            <person name="Van de Peer Y."/>
            <person name="Grigoriev I.V."/>
        </authorList>
    </citation>
    <scope>NUCLEOTIDE SEQUENCE [LARGE SCALE GENOMIC DNA]</scope>
    <source>
        <strain evidence="4 5">CCMP1545</strain>
    </source>
</reference>
<feature type="chain" id="PRO_5002912243" description="Thioredoxin domain-containing protein" evidence="2">
    <location>
        <begin position="25"/>
        <end position="305"/>
    </location>
</feature>
<dbReference type="Proteomes" id="UP000001876">
    <property type="component" value="Unassembled WGS sequence"/>
</dbReference>
<dbReference type="GO" id="GO:0005788">
    <property type="term" value="C:endoplasmic reticulum lumen"/>
    <property type="evidence" value="ECO:0007669"/>
    <property type="project" value="TreeGrafter"/>
</dbReference>
<dbReference type="PANTHER" id="PTHR45815:SF3">
    <property type="entry name" value="PROTEIN DISULFIDE-ISOMERASE A6"/>
    <property type="match status" value="1"/>
</dbReference>
<evidence type="ECO:0000313" key="4">
    <source>
        <dbReference type="EMBL" id="EEH53568.1"/>
    </source>
</evidence>
<dbReference type="GO" id="GO:0034976">
    <property type="term" value="P:response to endoplasmic reticulum stress"/>
    <property type="evidence" value="ECO:0007669"/>
    <property type="project" value="TreeGrafter"/>
</dbReference>
<dbReference type="InterPro" id="IPR017937">
    <property type="entry name" value="Thioredoxin_CS"/>
</dbReference>
<feature type="domain" description="Thioredoxin" evidence="3">
    <location>
        <begin position="20"/>
        <end position="192"/>
    </location>
</feature>
<dbReference type="eggNOG" id="KOG0190">
    <property type="taxonomic scope" value="Eukaryota"/>
</dbReference>
<evidence type="ECO:0000256" key="1">
    <source>
        <dbReference type="SAM" id="MobiDB-lite"/>
    </source>
</evidence>
<dbReference type="CDD" id="cd02961">
    <property type="entry name" value="PDI_a_family"/>
    <property type="match status" value="1"/>
</dbReference>
<dbReference type="AlphaFoldDB" id="C1N2D6"/>
<dbReference type="OMA" id="RALMFIM"/>
<dbReference type="PROSITE" id="PS51352">
    <property type="entry name" value="THIOREDOXIN_2"/>
    <property type="match status" value="1"/>
</dbReference>
<dbReference type="InterPro" id="IPR013766">
    <property type="entry name" value="Thioredoxin_domain"/>
</dbReference>
<sequence length="305" mass="32632">MASPVRALLPVLLLALLGAARVRADADAAAEPSSSSSSSIEAESLTAAELDAAMFSDDATTLLVELYAPWCGHCKRFAPTYDAIAAALASSDASANKIRVIKVDATRDDDARDLAAKVMGVKGFPTFRLVHDRALYEYNAKQRNAELLIEFARGGFKARGTPKRSLTRDPVTGKTALVPKPFLERNLDFVREEVAKVTRDVTTVAGKFPAAMVVIVSLTAATTAMAFVLTEMIAERVGLSARGAGPTETESDRDARRAWEIEKLERAARGTKATGAANERRRSVDREGGSGRSPPVSPRSVKKDA</sequence>
<dbReference type="Pfam" id="PF00085">
    <property type="entry name" value="Thioredoxin"/>
    <property type="match status" value="1"/>
</dbReference>
<dbReference type="STRING" id="564608.C1N2D6"/>
<name>C1N2D6_MICPC</name>
<organism evidence="5">
    <name type="scientific">Micromonas pusilla (strain CCMP1545)</name>
    <name type="common">Picoplanktonic green alga</name>
    <dbReference type="NCBI Taxonomy" id="564608"/>
    <lineage>
        <taxon>Eukaryota</taxon>
        <taxon>Viridiplantae</taxon>
        <taxon>Chlorophyta</taxon>
        <taxon>Mamiellophyceae</taxon>
        <taxon>Mamiellales</taxon>
        <taxon>Mamiellaceae</taxon>
        <taxon>Micromonas</taxon>
    </lineage>
</organism>
<dbReference type="KEGG" id="mpp:MICPUCDRAFT_51489"/>
<evidence type="ECO:0000313" key="5">
    <source>
        <dbReference type="Proteomes" id="UP000001876"/>
    </source>
</evidence>
<dbReference type="EMBL" id="GG663745">
    <property type="protein sequence ID" value="EEH53568.1"/>
    <property type="molecule type" value="Genomic_DNA"/>
</dbReference>
<feature type="compositionally biased region" description="Basic and acidic residues" evidence="1">
    <location>
        <begin position="278"/>
        <end position="289"/>
    </location>
</feature>
<dbReference type="GO" id="GO:0015035">
    <property type="term" value="F:protein-disulfide reductase activity"/>
    <property type="evidence" value="ECO:0007669"/>
    <property type="project" value="TreeGrafter"/>
</dbReference>
<dbReference type="GeneID" id="9687507"/>
<accession>C1N2D6</accession>
<dbReference type="RefSeq" id="XP_003061856.1">
    <property type="nucleotide sequence ID" value="XM_003061810.1"/>
</dbReference>
<gene>
    <name evidence="4" type="ORF">MICPUCDRAFT_51489</name>
</gene>
<dbReference type="PANTHER" id="PTHR45815">
    <property type="entry name" value="PROTEIN DISULFIDE-ISOMERASE A6"/>
    <property type="match status" value="1"/>
</dbReference>
<keyword evidence="2" id="KW-0732">Signal</keyword>
<feature type="signal peptide" evidence="2">
    <location>
        <begin position="1"/>
        <end position="24"/>
    </location>
</feature>
<proteinExistence type="predicted"/>
<keyword evidence="5" id="KW-1185">Reference proteome</keyword>
<evidence type="ECO:0000256" key="2">
    <source>
        <dbReference type="SAM" id="SignalP"/>
    </source>
</evidence>
<protein>
    <recommendedName>
        <fullName evidence="3">Thioredoxin domain-containing protein</fullName>
    </recommendedName>
</protein>